<protein>
    <submittedName>
        <fullName evidence="3">Uncharacterized protein</fullName>
    </submittedName>
</protein>
<evidence type="ECO:0000313" key="3">
    <source>
        <dbReference type="EMBL" id="KAJ4390783.1"/>
    </source>
</evidence>
<keyword evidence="4" id="KW-1185">Reference proteome</keyword>
<evidence type="ECO:0000256" key="1">
    <source>
        <dbReference type="SAM" id="Coils"/>
    </source>
</evidence>
<organism evidence="3 4">
    <name type="scientific">Gnomoniopsis smithogilvyi</name>
    <dbReference type="NCBI Taxonomy" id="1191159"/>
    <lineage>
        <taxon>Eukaryota</taxon>
        <taxon>Fungi</taxon>
        <taxon>Dikarya</taxon>
        <taxon>Ascomycota</taxon>
        <taxon>Pezizomycotina</taxon>
        <taxon>Sordariomycetes</taxon>
        <taxon>Sordariomycetidae</taxon>
        <taxon>Diaporthales</taxon>
        <taxon>Gnomoniaceae</taxon>
        <taxon>Gnomoniopsis</taxon>
    </lineage>
</organism>
<feature type="compositionally biased region" description="Low complexity" evidence="2">
    <location>
        <begin position="140"/>
        <end position="154"/>
    </location>
</feature>
<feature type="compositionally biased region" description="Polar residues" evidence="2">
    <location>
        <begin position="100"/>
        <end position="122"/>
    </location>
</feature>
<evidence type="ECO:0000256" key="2">
    <source>
        <dbReference type="SAM" id="MobiDB-lite"/>
    </source>
</evidence>
<feature type="compositionally biased region" description="Low complexity" evidence="2">
    <location>
        <begin position="1"/>
        <end position="13"/>
    </location>
</feature>
<keyword evidence="1" id="KW-0175">Coiled coil</keyword>
<dbReference type="PANTHER" id="PTHR39610:SF2">
    <property type="entry name" value="BZIP DOMAIN-CONTAINING PROTEIN"/>
    <property type="match status" value="1"/>
</dbReference>
<dbReference type="EMBL" id="JAPEVB010000003">
    <property type="protein sequence ID" value="KAJ4390783.1"/>
    <property type="molecule type" value="Genomic_DNA"/>
</dbReference>
<feature type="region of interest" description="Disordered" evidence="2">
    <location>
        <begin position="1"/>
        <end position="170"/>
    </location>
</feature>
<reference evidence="3" key="1">
    <citation type="submission" date="2022-10" db="EMBL/GenBank/DDBJ databases">
        <title>Tapping the CABI collections for fungal endophytes: first genome assemblies for Collariella, Neodidymelliopsis, Ascochyta clinopodiicola, Didymella pomorum, Didymosphaeria variabile, Neocosmospora piperis and Neocucurbitaria cava.</title>
        <authorList>
            <person name="Hill R."/>
        </authorList>
    </citation>
    <scope>NUCLEOTIDE SEQUENCE</scope>
    <source>
        <strain evidence="3">IMI 355082</strain>
    </source>
</reference>
<dbReference type="PANTHER" id="PTHR39610">
    <property type="entry name" value="BZIP DOMAIN-CONTAINING PROTEIN-RELATED"/>
    <property type="match status" value="1"/>
</dbReference>
<proteinExistence type="predicted"/>
<feature type="compositionally biased region" description="Low complexity" evidence="2">
    <location>
        <begin position="23"/>
        <end position="42"/>
    </location>
</feature>
<dbReference type="Proteomes" id="UP001140453">
    <property type="component" value="Unassembled WGS sequence"/>
</dbReference>
<feature type="coiled-coil region" evidence="1">
    <location>
        <begin position="186"/>
        <end position="260"/>
    </location>
</feature>
<dbReference type="OrthoDB" id="5407781at2759"/>
<comment type="caution">
    <text evidence="3">The sequence shown here is derived from an EMBL/GenBank/DDBJ whole genome shotgun (WGS) entry which is preliminary data.</text>
</comment>
<gene>
    <name evidence="3" type="ORF">N0V93_004381</name>
</gene>
<sequence length="260" mass="28050">MPDLNSLPSSTRSAPPPPPPIPSSSTSLAPSSPSVAMSLSSLTNDSDAVSSRPNRHRQPSSPSPSLSPSRTAATSLQAAAAVNAGLHHGSRRSSGSLSRQATTSSRDARRQSQVLMNLQLNDPSIPGPGEMRHETHTRRSSNVSSPVALSSSSPFLIASGGDPNHTRSPSLGELHQEMEAEQEASVNRLLVQIREQQVQIRQLQQDQSSAIAVDDSSETAFYQAETSMLVRENQMLRHRVRELERQLEGLTREQPKEEGT</sequence>
<feature type="compositionally biased region" description="Low complexity" evidence="2">
    <location>
        <begin position="59"/>
        <end position="99"/>
    </location>
</feature>
<name>A0A9W9CW54_9PEZI</name>
<evidence type="ECO:0000313" key="4">
    <source>
        <dbReference type="Proteomes" id="UP001140453"/>
    </source>
</evidence>
<dbReference type="AlphaFoldDB" id="A0A9W9CW54"/>
<accession>A0A9W9CW54</accession>